<evidence type="ECO:0000313" key="2">
    <source>
        <dbReference type="EMBL" id="ADG93710.1"/>
    </source>
</evidence>
<feature type="transmembrane region" description="Helical" evidence="1">
    <location>
        <begin position="157"/>
        <end position="175"/>
    </location>
</feature>
<evidence type="ECO:0000313" key="3">
    <source>
        <dbReference type="Proteomes" id="UP000000939"/>
    </source>
</evidence>
<name>D5V098_ARCNC</name>
<proteinExistence type="predicted"/>
<sequence length="263" mass="30023" precursor="true">MKKHLLRTFGLVGIILFVPLLVLTFSDPHTVEKSAKGFIEWKLKNEMNEKIDSIILPQSKALKRLLGDKAKVLHQKTDDKLAELKQHLKDDMPAIIAAQIAKMGNLSCECRKKWEERLKASIKFEIASLEKAKEKLINFTQAKYMEIVENLTMDVRIFLGINSIVFIFLLVTSFLKPKATEHLFLPGILLFLSTAINSYFYLFEQNWFYTILYNDYTGFGYLAYLLAIFAILCDIIFNKARITTEIINVLANAIGSAFSVAPC</sequence>
<keyword evidence="1" id="KW-0812">Transmembrane</keyword>
<accession>D5V098</accession>
<keyword evidence="1" id="KW-0472">Membrane</keyword>
<keyword evidence="1" id="KW-1133">Transmembrane helix</keyword>
<organism evidence="2 3">
    <name type="scientific">Arcobacter nitrofigilis (strain ATCC 33309 / DSM 7299 / CCUG 15893 / LMG 7604 / NCTC 12251 / CI)</name>
    <name type="common">Campylobacter nitrofigilis</name>
    <dbReference type="NCBI Taxonomy" id="572480"/>
    <lineage>
        <taxon>Bacteria</taxon>
        <taxon>Pseudomonadati</taxon>
        <taxon>Campylobacterota</taxon>
        <taxon>Epsilonproteobacteria</taxon>
        <taxon>Campylobacterales</taxon>
        <taxon>Arcobacteraceae</taxon>
        <taxon>Arcobacter</taxon>
    </lineage>
</organism>
<dbReference type="AlphaFoldDB" id="D5V098"/>
<dbReference type="Proteomes" id="UP000000939">
    <property type="component" value="Chromosome"/>
</dbReference>
<dbReference type="KEGG" id="ant:Arnit_2056"/>
<dbReference type="OrthoDB" id="8820879at2"/>
<dbReference type="RefSeq" id="WP_013135855.1">
    <property type="nucleotide sequence ID" value="NC_014166.1"/>
</dbReference>
<feature type="transmembrane region" description="Helical" evidence="1">
    <location>
        <begin position="182"/>
        <end position="201"/>
    </location>
</feature>
<gene>
    <name evidence="2" type="ordered locus">Arnit_2056</name>
</gene>
<protein>
    <submittedName>
        <fullName evidence="2">Uncharacterized protein</fullName>
    </submittedName>
</protein>
<dbReference type="EMBL" id="CP001999">
    <property type="protein sequence ID" value="ADG93710.1"/>
    <property type="molecule type" value="Genomic_DNA"/>
</dbReference>
<evidence type="ECO:0000256" key="1">
    <source>
        <dbReference type="SAM" id="Phobius"/>
    </source>
</evidence>
<dbReference type="eggNOG" id="ENOG502ZAJ6">
    <property type="taxonomic scope" value="Bacteria"/>
</dbReference>
<dbReference type="HOGENOM" id="CLU_1049008_0_0_7"/>
<feature type="transmembrane region" description="Helical" evidence="1">
    <location>
        <begin position="221"/>
        <end position="237"/>
    </location>
</feature>
<dbReference type="STRING" id="572480.Arnit_2056"/>
<keyword evidence="3" id="KW-1185">Reference proteome</keyword>
<reference evidence="2 3" key="1">
    <citation type="journal article" date="2010" name="Stand. Genomic Sci.">
        <title>Complete genome sequence of Arcobacter nitrofigilis type strain (CI).</title>
        <authorList>
            <person name="Pati A."/>
            <person name="Gronow S."/>
            <person name="Lapidus A."/>
            <person name="Copeland A."/>
            <person name="Glavina Del Rio T."/>
            <person name="Nolan M."/>
            <person name="Lucas S."/>
            <person name="Tice H."/>
            <person name="Cheng J.F."/>
            <person name="Han C."/>
            <person name="Chertkov O."/>
            <person name="Bruce D."/>
            <person name="Tapia R."/>
            <person name="Goodwin L."/>
            <person name="Pitluck S."/>
            <person name="Liolios K."/>
            <person name="Ivanova N."/>
            <person name="Mavromatis K."/>
            <person name="Chen A."/>
            <person name="Palaniappan K."/>
            <person name="Land M."/>
            <person name="Hauser L."/>
            <person name="Chang Y.J."/>
            <person name="Jeffries C.D."/>
            <person name="Detter J.C."/>
            <person name="Rohde M."/>
            <person name="Goker M."/>
            <person name="Bristow J."/>
            <person name="Eisen J.A."/>
            <person name="Markowitz V."/>
            <person name="Hugenholtz P."/>
            <person name="Klenk H.P."/>
            <person name="Kyrpides N.C."/>
        </authorList>
    </citation>
    <scope>NUCLEOTIDE SEQUENCE [LARGE SCALE GENOMIC DNA]</scope>
    <source>
        <strain evidence="3">ATCC 33309 / DSM 7299 / CCUG 15893 / LMG 7604 / NCTC 12251 / CI</strain>
    </source>
</reference>